<dbReference type="Proteomes" id="UP001139486">
    <property type="component" value="Unassembled WGS sequence"/>
</dbReference>
<reference evidence="1" key="1">
    <citation type="submission" date="2022-05" db="EMBL/GenBank/DDBJ databases">
        <title>Sphingomonas sp. strain RP10 Genome sequencing and assembly.</title>
        <authorList>
            <person name="Kim I."/>
        </authorList>
    </citation>
    <scope>NUCLEOTIDE SEQUENCE</scope>
    <source>
        <strain evidence="1">RP10</strain>
    </source>
</reference>
<organism evidence="1 2">
    <name type="scientific">Sphingomonas liriopis</name>
    <dbReference type="NCBI Taxonomy" id="2949094"/>
    <lineage>
        <taxon>Bacteria</taxon>
        <taxon>Pseudomonadati</taxon>
        <taxon>Pseudomonadota</taxon>
        <taxon>Alphaproteobacteria</taxon>
        <taxon>Sphingomonadales</taxon>
        <taxon>Sphingomonadaceae</taxon>
        <taxon>Sphingomonas</taxon>
    </lineage>
</organism>
<proteinExistence type="predicted"/>
<gene>
    <name evidence="1" type="ORF">M9979_04255</name>
</gene>
<dbReference type="AlphaFoldDB" id="A0A9X2HV30"/>
<evidence type="ECO:0000313" key="2">
    <source>
        <dbReference type="Proteomes" id="UP001139486"/>
    </source>
</evidence>
<keyword evidence="2" id="KW-1185">Reference proteome</keyword>
<dbReference type="EMBL" id="JAMLDY010000004">
    <property type="protein sequence ID" value="MCP3734088.1"/>
    <property type="molecule type" value="Genomic_DNA"/>
</dbReference>
<evidence type="ECO:0000313" key="1">
    <source>
        <dbReference type="EMBL" id="MCP3734088.1"/>
    </source>
</evidence>
<dbReference type="RefSeq" id="WP_254288094.1">
    <property type="nucleotide sequence ID" value="NZ_JAMLDY010000004.1"/>
</dbReference>
<sequence length="132" mass="14616">MNMLPKPIGKRAVYIPGSLSEIYDMLGSMILGAPTFVDKTGYFPEHDIDYCFQQLTEGFAVVRSKLGEERYATLIGLAARAKALFAADPNGENGKTDEGYPVLFEMEEIIKDASRRRFAAKVRDDEGEVTGD</sequence>
<protein>
    <submittedName>
        <fullName evidence="1">Uncharacterized protein</fullName>
    </submittedName>
</protein>
<comment type="caution">
    <text evidence="1">The sequence shown here is derived from an EMBL/GenBank/DDBJ whole genome shotgun (WGS) entry which is preliminary data.</text>
</comment>
<accession>A0A9X2HV30</accession>
<name>A0A9X2HV30_9SPHN</name>